<evidence type="ECO:0000313" key="3">
    <source>
        <dbReference type="EMBL" id="MAA11572.1"/>
    </source>
</evidence>
<feature type="compositionally biased region" description="Low complexity" evidence="1">
    <location>
        <begin position="303"/>
        <end position="314"/>
    </location>
</feature>
<proteinExistence type="predicted"/>
<feature type="region of interest" description="Disordered" evidence="1">
    <location>
        <begin position="101"/>
        <end position="214"/>
    </location>
</feature>
<feature type="compositionally biased region" description="Low complexity" evidence="1">
    <location>
        <begin position="401"/>
        <end position="423"/>
    </location>
</feature>
<evidence type="ECO:0000256" key="2">
    <source>
        <dbReference type="SAM" id="SignalP"/>
    </source>
</evidence>
<feature type="compositionally biased region" description="Low complexity" evidence="1">
    <location>
        <begin position="166"/>
        <end position="175"/>
    </location>
</feature>
<feature type="region of interest" description="Disordered" evidence="1">
    <location>
        <begin position="226"/>
        <end position="544"/>
    </location>
</feature>
<feature type="compositionally biased region" description="Polar residues" evidence="1">
    <location>
        <begin position="478"/>
        <end position="504"/>
    </location>
</feature>
<feature type="region of interest" description="Disordered" evidence="1">
    <location>
        <begin position="29"/>
        <end position="89"/>
    </location>
</feature>
<name>A0A224YCQ1_9ACAR</name>
<keyword evidence="2" id="KW-0732">Signal</keyword>
<feature type="compositionally biased region" description="Polar residues" evidence="1">
    <location>
        <begin position="318"/>
        <end position="355"/>
    </location>
</feature>
<feature type="compositionally biased region" description="Polar residues" evidence="1">
    <location>
        <begin position="101"/>
        <end position="132"/>
    </location>
</feature>
<organism evidence="3">
    <name type="scientific">Rhipicephalus zambeziensis</name>
    <dbReference type="NCBI Taxonomy" id="60191"/>
    <lineage>
        <taxon>Eukaryota</taxon>
        <taxon>Metazoa</taxon>
        <taxon>Ecdysozoa</taxon>
        <taxon>Arthropoda</taxon>
        <taxon>Chelicerata</taxon>
        <taxon>Arachnida</taxon>
        <taxon>Acari</taxon>
        <taxon>Parasitiformes</taxon>
        <taxon>Ixodida</taxon>
        <taxon>Ixodoidea</taxon>
        <taxon>Ixodidae</taxon>
        <taxon>Rhipicephalinae</taxon>
        <taxon>Rhipicephalus</taxon>
        <taxon>Rhipicephalus</taxon>
    </lineage>
</organism>
<feature type="signal peptide" evidence="2">
    <location>
        <begin position="1"/>
        <end position="28"/>
    </location>
</feature>
<dbReference type="EMBL" id="GFPF01000426">
    <property type="protein sequence ID" value="MAA11572.1"/>
    <property type="molecule type" value="Transcribed_RNA"/>
</dbReference>
<dbReference type="AlphaFoldDB" id="A0A224YCQ1"/>
<feature type="compositionally biased region" description="Polar residues" evidence="1">
    <location>
        <begin position="181"/>
        <end position="214"/>
    </location>
</feature>
<protein>
    <submittedName>
        <fullName evidence="3">Pancreatic trypsin inhibitor</fullName>
    </submittedName>
</protein>
<feature type="chain" id="PRO_5012601211" evidence="2">
    <location>
        <begin position="29"/>
        <end position="617"/>
    </location>
</feature>
<feature type="compositionally biased region" description="Low complexity" evidence="1">
    <location>
        <begin position="456"/>
        <end position="476"/>
    </location>
</feature>
<accession>A0A224YCQ1</accession>
<reference evidence="3" key="1">
    <citation type="journal article" date="2017" name="Parasit. Vectors">
        <title>Sialotranscriptomics of Rhipicephalus zambeziensis reveals intricate expression profiles of secretory proteins and suggests tight temporal transcriptional regulation during blood-feeding.</title>
        <authorList>
            <person name="de Castro M.H."/>
            <person name="de Klerk D."/>
            <person name="Pienaar R."/>
            <person name="Rees D.J.G."/>
            <person name="Mans B.J."/>
        </authorList>
    </citation>
    <scope>NUCLEOTIDE SEQUENCE</scope>
    <source>
        <tissue evidence="3">Salivary glands</tissue>
    </source>
</reference>
<feature type="compositionally biased region" description="Polar residues" evidence="1">
    <location>
        <begin position="141"/>
        <end position="165"/>
    </location>
</feature>
<feature type="compositionally biased region" description="Polar residues" evidence="1">
    <location>
        <begin position="513"/>
        <end position="530"/>
    </location>
</feature>
<feature type="compositionally biased region" description="Polar residues" evidence="1">
    <location>
        <begin position="234"/>
        <end position="286"/>
    </location>
</feature>
<feature type="compositionally biased region" description="Polar residues" evidence="1">
    <location>
        <begin position="366"/>
        <end position="400"/>
    </location>
</feature>
<evidence type="ECO:0000256" key="1">
    <source>
        <dbReference type="SAM" id="MobiDB-lite"/>
    </source>
</evidence>
<sequence length="617" mass="65592">MKMDVNIKALHILMVAGISIAWSPIAQPAGTTGPSQAVPAVPGNTFLSDAGNGGSSSFPQRILQLPVNRPVPPQRGGERPSSYQQPGIQGQVTRGMMPLPVQQQGIPNLPTPSLHQQPSAPGSSFLSQSNTVGAPPFPQQVPHTQQLPASGPMTPQQNGATASSNQQQGTQWQTTPGMMPSSGQQLWISNPSAPSFQRPGATSSRFASESNTGRVAQFPQQISQMPQLPASRQMKPQQSGNTPSYNHQQVTLGQIGSGTMLSPARQPSNPNTVGSTTSEQRPQLPSNGIFPQVNTQIQGPRNGPQFSQQSGQQPWNGPRTSQQSSPNQSNHAIAQSFSNNHRGSGTPSVSNQRPGEQSWRGHVGSQIPQQNAQQQWSYGVVPPNSSQTPLQQSGSGVISTSPQPQWGGPSGSPSIPHPGQQQQWGSGNVPQNLQQHSSAQITPSVSQQGQQMSLRSGASAGGQQQSTAAQQANGAGPSNRSTHPPRSGQVTTVSSQGLQQSHSYSGRGGISPVGQQNVTAQRTDGTSLPTQRHPAQPSLNGQLPSQLWKKRVRLLFPQTNTQEQQINGLLSQLLKSLPTTSPSEITKQSIHRRVVSIHHQTVQRSLRRQSVSTSSRR</sequence>
<feature type="compositionally biased region" description="Polar residues" evidence="1">
    <location>
        <begin position="424"/>
        <end position="454"/>
    </location>
</feature>